<dbReference type="VEuPathDB" id="FungiDB:PSTT_15294"/>
<accession>A0A2S4UIH9</accession>
<gene>
    <name evidence="1" type="ORF">PSTT_15294</name>
</gene>
<dbReference type="Proteomes" id="UP000239156">
    <property type="component" value="Unassembled WGS sequence"/>
</dbReference>
<evidence type="ECO:0000313" key="2">
    <source>
        <dbReference type="Proteomes" id="UP000239156"/>
    </source>
</evidence>
<keyword evidence="2" id="KW-1185">Reference proteome</keyword>
<evidence type="ECO:0000313" key="1">
    <source>
        <dbReference type="EMBL" id="POV97060.1"/>
    </source>
</evidence>
<comment type="caution">
    <text evidence="1">The sequence shown here is derived from an EMBL/GenBank/DDBJ whole genome shotgun (WGS) entry which is preliminary data.</text>
</comment>
<dbReference type="AlphaFoldDB" id="A0A2S4UIH9"/>
<reference evidence="1" key="1">
    <citation type="submission" date="2017-12" db="EMBL/GenBank/DDBJ databases">
        <title>Gene loss provides genomic basis for host adaptation in cereal stripe rust fungi.</title>
        <authorList>
            <person name="Xia C."/>
        </authorList>
    </citation>
    <scope>NUCLEOTIDE SEQUENCE [LARGE SCALE GENOMIC DNA]</scope>
    <source>
        <strain evidence="1">93-210</strain>
    </source>
</reference>
<sequence>MERQQSCTLHCLNKIKFLISSNGVILSEGLLGLKKIATKYFKKIIKKEGTVLCPPASHES</sequence>
<dbReference type="EMBL" id="PKSL01000274">
    <property type="protein sequence ID" value="POV97060.1"/>
    <property type="molecule type" value="Genomic_DNA"/>
</dbReference>
<protein>
    <submittedName>
        <fullName evidence="1">Uncharacterized protein</fullName>
    </submittedName>
</protein>
<organism evidence="1 2">
    <name type="scientific">Puccinia striiformis</name>
    <dbReference type="NCBI Taxonomy" id="27350"/>
    <lineage>
        <taxon>Eukaryota</taxon>
        <taxon>Fungi</taxon>
        <taxon>Dikarya</taxon>
        <taxon>Basidiomycota</taxon>
        <taxon>Pucciniomycotina</taxon>
        <taxon>Pucciniomycetes</taxon>
        <taxon>Pucciniales</taxon>
        <taxon>Pucciniaceae</taxon>
        <taxon>Puccinia</taxon>
    </lineage>
</organism>
<name>A0A2S4UIH9_9BASI</name>
<proteinExistence type="predicted"/>
<dbReference type="VEuPathDB" id="FungiDB:PSHT_03658"/>